<dbReference type="EMBL" id="KN837164">
    <property type="protein sequence ID" value="KIJ37989.1"/>
    <property type="molecule type" value="Genomic_DNA"/>
</dbReference>
<dbReference type="Proteomes" id="UP000054279">
    <property type="component" value="Unassembled WGS sequence"/>
</dbReference>
<dbReference type="HOGENOM" id="CLU_010536_1_0_1"/>
<dbReference type="OrthoDB" id="3268409at2759"/>
<dbReference type="AlphaFoldDB" id="A0A0C9UT09"/>
<protein>
    <submittedName>
        <fullName evidence="1">Uncharacterized protein</fullName>
    </submittedName>
</protein>
<evidence type="ECO:0000313" key="1">
    <source>
        <dbReference type="EMBL" id="KIJ37989.1"/>
    </source>
</evidence>
<proteinExistence type="predicted"/>
<evidence type="ECO:0000313" key="2">
    <source>
        <dbReference type="Proteomes" id="UP000054279"/>
    </source>
</evidence>
<name>A0A0C9UT09_SPHS4</name>
<accession>A0A0C9UT09</accession>
<organism evidence="1 2">
    <name type="scientific">Sphaerobolus stellatus (strain SS14)</name>
    <dbReference type="NCBI Taxonomy" id="990650"/>
    <lineage>
        <taxon>Eukaryota</taxon>
        <taxon>Fungi</taxon>
        <taxon>Dikarya</taxon>
        <taxon>Basidiomycota</taxon>
        <taxon>Agaricomycotina</taxon>
        <taxon>Agaricomycetes</taxon>
        <taxon>Phallomycetidae</taxon>
        <taxon>Geastrales</taxon>
        <taxon>Sphaerobolaceae</taxon>
        <taxon>Sphaerobolus</taxon>
    </lineage>
</organism>
<keyword evidence="2" id="KW-1185">Reference proteome</keyword>
<gene>
    <name evidence="1" type="ORF">M422DRAFT_259375</name>
</gene>
<reference evidence="1 2" key="1">
    <citation type="submission" date="2014-06" db="EMBL/GenBank/DDBJ databases">
        <title>Evolutionary Origins and Diversification of the Mycorrhizal Mutualists.</title>
        <authorList>
            <consortium name="DOE Joint Genome Institute"/>
            <consortium name="Mycorrhizal Genomics Consortium"/>
            <person name="Kohler A."/>
            <person name="Kuo A."/>
            <person name="Nagy L.G."/>
            <person name="Floudas D."/>
            <person name="Copeland A."/>
            <person name="Barry K.W."/>
            <person name="Cichocki N."/>
            <person name="Veneault-Fourrey C."/>
            <person name="LaButti K."/>
            <person name="Lindquist E.A."/>
            <person name="Lipzen A."/>
            <person name="Lundell T."/>
            <person name="Morin E."/>
            <person name="Murat C."/>
            <person name="Riley R."/>
            <person name="Ohm R."/>
            <person name="Sun H."/>
            <person name="Tunlid A."/>
            <person name="Henrissat B."/>
            <person name="Grigoriev I.V."/>
            <person name="Hibbett D.S."/>
            <person name="Martin F."/>
        </authorList>
    </citation>
    <scope>NUCLEOTIDE SEQUENCE [LARGE SCALE GENOMIC DNA]</scope>
    <source>
        <strain evidence="1 2">SS14</strain>
    </source>
</reference>
<sequence>MQEAVAHIFKTDPSKPLPLQDPKGNIQYSLGEPKGTKYDVECFLLQSLSTSGDAVPCTQVKLSCTGCKKCNFNTSIPSSQQRTVQETPDAWQEVFQKTLALFCAIQESGCPFAAEVSAEDIIPESPSEDSEISSIPAAQLLYETLHDSCACEKDELQCPGKIVFCRDSFHRPFLQCEHRKKGHRAHLYLRNLQEIDSVYLEALFCGNMETIRKYEEQAYAGGFGPLVPCDVVCSAREQKSLCLNFHRNKDGKLTRGVIEHITKCPARFEFYYPNNANDCPFIAVICRNPHSHSNPIPSHATPRRLHMESSFLTGLRKLLGWSELREPTLSDLHPSLGNTDHAGRIISEVRNQVYPFGTGFEGAKKIGNEQALLPKELIYVRTVETHDIKGQAAFHLIICMFPGMSALLLETKRISIDTSFKRVHKWQEFEIEAWFSQYNRSVVVARAFINSQSSEVHLVLFQRIFGIAEADTDGHRGQAIGWGKFCQSLCQSMTGYCAYDITKPLHMLTPSDHLKRCYRYCFSHFTRHVHDLRSHVVENVRTAMMSLASAEELPLAVYTQIVATIRGGGKKAVDWFRDKEAADGWALAAIYRPKSKIPVHIWKAAPSTSNGNE</sequence>